<dbReference type="Proteomes" id="UP000283589">
    <property type="component" value="Unassembled WGS sequence"/>
</dbReference>
<dbReference type="PROSITE" id="PS51257">
    <property type="entry name" value="PROKAR_LIPOPROTEIN"/>
    <property type="match status" value="1"/>
</dbReference>
<dbReference type="GO" id="GO:0005576">
    <property type="term" value="C:extracellular region"/>
    <property type="evidence" value="ECO:0007669"/>
    <property type="project" value="UniProtKB-SubCell"/>
</dbReference>
<gene>
    <name evidence="11" type="ORF">DWW18_13355</name>
    <name evidence="10" type="ORF">I6J59_05155</name>
</gene>
<dbReference type="InterPro" id="IPR043595">
    <property type="entry name" value="FaeB/C/D"/>
</dbReference>
<dbReference type="SUPFAM" id="SSF53474">
    <property type="entry name" value="alpha/beta-Hydrolases"/>
    <property type="match status" value="1"/>
</dbReference>
<feature type="signal peptide" evidence="9">
    <location>
        <begin position="1"/>
        <end position="19"/>
    </location>
</feature>
<dbReference type="Gene3D" id="3.40.50.1820">
    <property type="entry name" value="alpha/beta hydrolase"/>
    <property type="match status" value="1"/>
</dbReference>
<dbReference type="InterPro" id="IPR029058">
    <property type="entry name" value="AB_hydrolase_fold"/>
</dbReference>
<keyword evidence="4 9" id="KW-0732">Signal</keyword>
<evidence type="ECO:0000256" key="1">
    <source>
        <dbReference type="ARBA" id="ARBA00004613"/>
    </source>
</evidence>
<evidence type="ECO:0000256" key="5">
    <source>
        <dbReference type="ARBA" id="ARBA00022801"/>
    </source>
</evidence>
<sequence length="603" mass="67304">MRKYLFLLIVLFLALFSCVDDNSSYEAQEKEKVDVEGVTPGGGEEEPPVDGELTPGVNLVKLNITEPDGQVVERRFKYFMPSTLVTSKPISLIFEFHGSYEFKKDELPSDPLEGLSKTHALCQLATRENCIVCFPAGEVVTQEDGSGAVNWQNSEKHLPFVDAMLDFFMTSSPSVDPLRVYSTGQSSGAIFSFVLAFYRSEKFAAITPRAGQMNIDNQTQLPSRAVPIRVFAGEIDQTVIHSAVLQNMEQWAIRIGGYFPGDMVYTAKDLEIEDYKTVDTRKYHGGNADMEIYTLLEEGHGINVTRCTTLMWEFMSAHPMNQETVNCFVTSETHEIMAQCGEKIEFGINYTDGAELTVSGEPKGWNYQLNGKKISLLGPLNFFGDIDRKGELILTVTMGGQTERDTISYELKAPKEYFEVGDIYYNDDFEPVGVVCWVNNANIKEAKIINLEGPNSYGNVWYGQGLGNDFETPDQYDGEGNTAKMIARKEALNLSLSAANSAFVWASEYSYKGISGWYLPAIKELEAIAPNVAVIQEKMKELGVYTTNWDFSAKTLYSSTTEAGGKGKLFYNYNYSAKQIGYGDSADEYLGYIYVRAFKKVSK</sequence>
<keyword evidence="2" id="KW-0964">Secreted</keyword>
<evidence type="ECO:0000256" key="4">
    <source>
        <dbReference type="ARBA" id="ARBA00022729"/>
    </source>
</evidence>
<reference evidence="10 13" key="2">
    <citation type="submission" date="2021-02" db="EMBL/GenBank/DDBJ databases">
        <title>FDA dAtabase for Regulatory Grade micrObial Sequences (FDA-ARGOS): Supporting development and validation of Infectious Disease Dx tests.</title>
        <authorList>
            <person name="Carlson P."/>
            <person name="Fischbach M."/>
            <person name="Hastie J."/>
            <person name="Bilen M."/>
            <person name="Cheng A."/>
            <person name="Tallon L."/>
            <person name="Sadzewicz L."/>
            <person name="Zhao X."/>
            <person name="Boylan J."/>
            <person name="Ott S."/>
            <person name="Bowen H."/>
            <person name="Vavikolanu K."/>
            <person name="Mehta A."/>
            <person name="Aluvathingal J."/>
            <person name="Nadendla S."/>
            <person name="Yan Y."/>
            <person name="Sichtig H."/>
        </authorList>
    </citation>
    <scope>NUCLEOTIDE SEQUENCE [LARGE SCALE GENOMIC DNA]</scope>
    <source>
        <strain evidence="10 13">FDAARGOS_1229</strain>
    </source>
</reference>
<dbReference type="GeneID" id="93096130"/>
<dbReference type="GO" id="GO:0030600">
    <property type="term" value="F:feruloyl esterase activity"/>
    <property type="evidence" value="ECO:0007669"/>
    <property type="project" value="InterPro"/>
</dbReference>
<keyword evidence="3" id="KW-0858">Xylan degradation</keyword>
<dbReference type="AlphaFoldDB" id="A0A412WY42"/>
<evidence type="ECO:0008006" key="14">
    <source>
        <dbReference type="Google" id="ProtNLM"/>
    </source>
</evidence>
<feature type="chain" id="PRO_5044602236" description="DUF1566 domain-containing protein" evidence="9">
    <location>
        <begin position="20"/>
        <end position="603"/>
    </location>
</feature>
<evidence type="ECO:0000313" key="12">
    <source>
        <dbReference type="Proteomes" id="UP000283589"/>
    </source>
</evidence>
<keyword evidence="5" id="KW-0378">Hydrolase</keyword>
<evidence type="ECO:0000256" key="3">
    <source>
        <dbReference type="ARBA" id="ARBA00022651"/>
    </source>
</evidence>
<evidence type="ECO:0000256" key="2">
    <source>
        <dbReference type="ARBA" id="ARBA00022525"/>
    </source>
</evidence>
<evidence type="ECO:0000256" key="9">
    <source>
        <dbReference type="SAM" id="SignalP"/>
    </source>
</evidence>
<protein>
    <recommendedName>
        <fullName evidence="14">DUF1566 domain-containing protein</fullName>
    </recommendedName>
</protein>
<reference evidence="11 12" key="1">
    <citation type="submission" date="2018-08" db="EMBL/GenBank/DDBJ databases">
        <title>A genome reference for cultivated species of the human gut microbiota.</title>
        <authorList>
            <person name="Zou Y."/>
            <person name="Xue W."/>
            <person name="Luo G."/>
        </authorList>
    </citation>
    <scope>NUCLEOTIDE SEQUENCE [LARGE SCALE GENOMIC DNA]</scope>
    <source>
        <strain evidence="11 12">AF14-49</strain>
    </source>
</reference>
<keyword evidence="13" id="KW-1185">Reference proteome</keyword>
<accession>A0A412WY42</accession>
<organism evidence="11 12">
    <name type="scientific">Butyricimonas virosa</name>
    <dbReference type="NCBI Taxonomy" id="544645"/>
    <lineage>
        <taxon>Bacteria</taxon>
        <taxon>Pseudomonadati</taxon>
        <taxon>Bacteroidota</taxon>
        <taxon>Bacteroidia</taxon>
        <taxon>Bacteroidales</taxon>
        <taxon>Odoribacteraceae</taxon>
        <taxon>Butyricimonas</taxon>
    </lineage>
</organism>
<dbReference type="Proteomes" id="UP000654720">
    <property type="component" value="Chromosome"/>
</dbReference>
<keyword evidence="7" id="KW-0624">Polysaccharide degradation</keyword>
<keyword evidence="6" id="KW-0119">Carbohydrate metabolism</keyword>
<dbReference type="PANTHER" id="PTHR38050">
    <property type="match status" value="1"/>
</dbReference>
<feature type="region of interest" description="Disordered" evidence="8">
    <location>
        <begin position="30"/>
        <end position="52"/>
    </location>
</feature>
<name>A0A412WY42_9BACT</name>
<proteinExistence type="predicted"/>
<comment type="subcellular location">
    <subcellularLocation>
        <location evidence="1">Secreted</location>
    </subcellularLocation>
</comment>
<evidence type="ECO:0000313" key="11">
    <source>
        <dbReference type="EMBL" id="RGV32575.1"/>
    </source>
</evidence>
<evidence type="ECO:0000313" key="13">
    <source>
        <dbReference type="Proteomes" id="UP000654720"/>
    </source>
</evidence>
<evidence type="ECO:0000256" key="6">
    <source>
        <dbReference type="ARBA" id="ARBA00023277"/>
    </source>
</evidence>
<dbReference type="GO" id="GO:0045493">
    <property type="term" value="P:xylan catabolic process"/>
    <property type="evidence" value="ECO:0007669"/>
    <property type="project" value="UniProtKB-KW"/>
</dbReference>
<evidence type="ECO:0000256" key="8">
    <source>
        <dbReference type="SAM" id="MobiDB-lite"/>
    </source>
</evidence>
<dbReference type="STRING" id="1121130.GCA_000519105_01523"/>
<evidence type="ECO:0000256" key="7">
    <source>
        <dbReference type="ARBA" id="ARBA00023326"/>
    </source>
</evidence>
<evidence type="ECO:0000313" key="10">
    <source>
        <dbReference type="EMBL" id="QRO51017.1"/>
    </source>
</evidence>
<dbReference type="RefSeq" id="WP_027200369.1">
    <property type="nucleotide sequence ID" value="NZ_CALBWO010000046.1"/>
</dbReference>
<dbReference type="EMBL" id="QRZA01000019">
    <property type="protein sequence ID" value="RGV32575.1"/>
    <property type="molecule type" value="Genomic_DNA"/>
</dbReference>
<dbReference type="PANTHER" id="PTHR38050:SF2">
    <property type="entry name" value="FERULOYL ESTERASE C-RELATED"/>
    <property type="match status" value="1"/>
</dbReference>
<dbReference type="EMBL" id="CP069450">
    <property type="protein sequence ID" value="QRO51017.1"/>
    <property type="molecule type" value="Genomic_DNA"/>
</dbReference>